<dbReference type="GO" id="GO:0016301">
    <property type="term" value="F:kinase activity"/>
    <property type="evidence" value="ECO:0007669"/>
    <property type="project" value="UniProtKB-KW"/>
</dbReference>
<feature type="domain" description="DNA-PKcs N-terminal" evidence="1">
    <location>
        <begin position="351"/>
        <end position="547"/>
    </location>
</feature>
<dbReference type="SUPFAM" id="SSF48371">
    <property type="entry name" value="ARM repeat"/>
    <property type="match status" value="2"/>
</dbReference>
<name>A0A8D8LTT5_9HEMI</name>
<feature type="domain" description="DNA-dependent protein kinase catalytic subunit CC1/2" evidence="2">
    <location>
        <begin position="641"/>
        <end position="849"/>
    </location>
</feature>
<dbReference type="AlphaFoldDB" id="A0A8D8LTT5"/>
<protein>
    <submittedName>
        <fullName evidence="3">DNA-dependent protein kinase catalytic subunit</fullName>
    </submittedName>
</protein>
<accession>A0A8D8LTT5</accession>
<dbReference type="EMBL" id="HBUF01024636">
    <property type="protein sequence ID" value="CAG6612463.1"/>
    <property type="molecule type" value="Transcribed_RNA"/>
</dbReference>
<evidence type="ECO:0000313" key="3">
    <source>
        <dbReference type="EMBL" id="CAG6612453.1"/>
    </source>
</evidence>
<dbReference type="Pfam" id="PF20502">
    <property type="entry name" value="DNAPKcs_CC1-2"/>
    <property type="match status" value="1"/>
</dbReference>
<keyword evidence="3" id="KW-0418">Kinase</keyword>
<feature type="domain" description="DNA-PKcs N-terminal" evidence="1">
    <location>
        <begin position="43"/>
        <end position="293"/>
    </location>
</feature>
<dbReference type="Pfam" id="PF20500">
    <property type="entry name" value="DNA-PKcs_N"/>
    <property type="match status" value="2"/>
</dbReference>
<organism evidence="3">
    <name type="scientific">Cacopsylla melanoneura</name>
    <dbReference type="NCBI Taxonomy" id="428564"/>
    <lineage>
        <taxon>Eukaryota</taxon>
        <taxon>Metazoa</taxon>
        <taxon>Ecdysozoa</taxon>
        <taxon>Arthropoda</taxon>
        <taxon>Hexapoda</taxon>
        <taxon>Insecta</taxon>
        <taxon>Pterygota</taxon>
        <taxon>Neoptera</taxon>
        <taxon>Paraneoptera</taxon>
        <taxon>Hemiptera</taxon>
        <taxon>Sternorrhyncha</taxon>
        <taxon>Psylloidea</taxon>
        <taxon>Psyllidae</taxon>
        <taxon>Psyllinae</taxon>
        <taxon>Cacopsylla</taxon>
    </lineage>
</organism>
<dbReference type="InterPro" id="IPR046804">
    <property type="entry name" value="DNA-PKcs_N"/>
</dbReference>
<dbReference type="InterPro" id="IPR011989">
    <property type="entry name" value="ARM-like"/>
</dbReference>
<evidence type="ECO:0000259" key="1">
    <source>
        <dbReference type="Pfam" id="PF20500"/>
    </source>
</evidence>
<dbReference type="EMBL" id="HBUF01024634">
    <property type="protein sequence ID" value="CAG6612453.1"/>
    <property type="molecule type" value="Transcribed_RNA"/>
</dbReference>
<dbReference type="InterPro" id="IPR046803">
    <property type="entry name" value="DNAPKcs_CC1-2"/>
</dbReference>
<keyword evidence="3" id="KW-0808">Transferase</keyword>
<evidence type="ECO:0000259" key="2">
    <source>
        <dbReference type="Pfam" id="PF20502"/>
    </source>
</evidence>
<sequence>MDYFDRELASQGSDSDTQTNITIKGLSQFVECNIVTSNEMSRSHLATMFYSFLQRTLFLSLELSKLEPNCLGSNARLVSCYLVLLSKLILQVTNSNQMATTTSNQTHLNSLLNISLNLVSVYPSLEYRCANQVAQDLRECLSSLCERGASVSWQTKFLQEFVYQSMIQTCSHNLVFDADILPQNSLLTFRDYLPLWKQLLSNSANERSLLGHGRSLLSERVLDSLMTCLLLLCQKLDLGVHLKPESDLSKSTFVPSLSHTYLRDPSHHLSPSNPSDLTLFSNLVDFYSELLSPMQQQALPAPASATSDQQELTSTLTSNELQDCPTSLSLHHLTQSDPCVVTPDRLVSVLRQVISASIRHPVVGGLYSLVALLFKLTTNANCFEDSQLVADLSPLVSTYLDQVISISLNQEQELRYLCLSLLLATPLSFIQLVIPQLVQPFKIIFELGLHDLELAQTGVSVLTTWYSILARDTSRELIQPLVPLLNNYLTSRDSEQDAVHYTESEWDILLSKSRSKLAQMKKRQFIESCERTSQLRQLQTSIIYFLSMLESNLAHQIVKRGDNREDLTDVTSQRLLFNVPFLTMKVPIYLDIFLDHLISLASSSSNRRLRVSAGELLHSTTLVLMGNNKQDGSRKGSERDDVFEKLFPVLLKLGCDADILIRQLFSHLLLQMMHYYSSEIQLCTSHTQFIITTLMEGITHESDTEVRGFSARLLAELIVWSRKQARSRDLIGDTKLNMKAVVKQIQEFCVHPSSSKRIGAAIAFNNIYKVLREEVLFIDEHWLELFFYFVHNLVLCDSPGDHQVLCESFNHLNRVVKEKSQIFNATNSTRRRPARFEYGLTLDSFLQYLCEKLTHSNAFLRSVVRKIITDLSPHASNFTLETELPRIQSLIECQLFQTDLTQTELSQTDVFQKDVTCFNIALENYLWLMSESKQITQIITDMALSPQSKLCESLNFYLKLLNNLKQGETLELPAYKNGNTDQNVSQLVLSILKLSYKMDVRALDMTSTDKHLFGENYCRLVAKCLFEPYEYHYNEEQEKELSSALLGILRENCRAVEELANILFEVICKEYVNVDNIADTILEPYVTRQNGVDQKQSSYLKAIVLIQRPGEPILYWNLTSHDRMGWIRNKALT</sequence>
<proteinExistence type="predicted"/>
<dbReference type="Gene3D" id="1.25.10.10">
    <property type="entry name" value="Leucine-rich Repeat Variant"/>
    <property type="match status" value="1"/>
</dbReference>
<reference evidence="3" key="1">
    <citation type="submission" date="2021-05" db="EMBL/GenBank/DDBJ databases">
        <authorList>
            <person name="Alioto T."/>
            <person name="Alioto T."/>
            <person name="Gomez Garrido J."/>
        </authorList>
    </citation>
    <scope>NUCLEOTIDE SEQUENCE</scope>
</reference>
<dbReference type="InterPro" id="IPR016024">
    <property type="entry name" value="ARM-type_fold"/>
</dbReference>